<feature type="region of interest" description="Disordered" evidence="1">
    <location>
        <begin position="1"/>
        <end position="21"/>
    </location>
</feature>
<evidence type="ECO:0000256" key="1">
    <source>
        <dbReference type="SAM" id="MobiDB-lite"/>
    </source>
</evidence>
<dbReference type="EMBL" id="BAABWN010000001">
    <property type="protein sequence ID" value="GAA6166660.1"/>
    <property type="molecule type" value="Genomic_DNA"/>
</dbReference>
<protein>
    <submittedName>
        <fullName evidence="2">Uncharacterized protein</fullName>
    </submittedName>
</protein>
<feature type="compositionally biased region" description="Basic and acidic residues" evidence="1">
    <location>
        <begin position="7"/>
        <end position="21"/>
    </location>
</feature>
<keyword evidence="3" id="KW-1185">Reference proteome</keyword>
<gene>
    <name evidence="2" type="ORF">NBRC116591_04700</name>
</gene>
<evidence type="ECO:0000313" key="2">
    <source>
        <dbReference type="EMBL" id="GAA6166660.1"/>
    </source>
</evidence>
<reference evidence="2 3" key="1">
    <citation type="submission" date="2024-04" db="EMBL/GenBank/DDBJ databases">
        <title>Draft genome sequence of Sessilibacter corallicola NBRC 116591.</title>
        <authorList>
            <person name="Miyakawa T."/>
            <person name="Kusuya Y."/>
            <person name="Miura T."/>
        </authorList>
    </citation>
    <scope>NUCLEOTIDE SEQUENCE [LARGE SCALE GENOMIC DNA]</scope>
    <source>
        <strain evidence="2 3">KU-00831-HH</strain>
    </source>
</reference>
<comment type="caution">
    <text evidence="2">The sequence shown here is derived from an EMBL/GenBank/DDBJ whole genome shotgun (WGS) entry which is preliminary data.</text>
</comment>
<dbReference type="RefSeq" id="WP_233086315.1">
    <property type="nucleotide sequence ID" value="NZ_BAABWN010000001.1"/>
</dbReference>
<evidence type="ECO:0000313" key="3">
    <source>
        <dbReference type="Proteomes" id="UP001465153"/>
    </source>
</evidence>
<organism evidence="2 3">
    <name type="scientific">Sessilibacter corallicola</name>
    <dbReference type="NCBI Taxonomy" id="2904075"/>
    <lineage>
        <taxon>Bacteria</taxon>
        <taxon>Pseudomonadati</taxon>
        <taxon>Pseudomonadota</taxon>
        <taxon>Gammaproteobacteria</taxon>
        <taxon>Cellvibrionales</taxon>
        <taxon>Cellvibrionaceae</taxon>
        <taxon>Sessilibacter</taxon>
    </lineage>
</organism>
<proteinExistence type="predicted"/>
<name>A0ABQ0A4U7_9GAMM</name>
<dbReference type="Proteomes" id="UP001465153">
    <property type="component" value="Unassembled WGS sequence"/>
</dbReference>
<accession>A0ABQ0A4U7</accession>
<sequence length="48" mass="5784">MPKKIAKPLEDLDRRTNPEIVRQAKENARRKIEIEKAKKAEFERENHK</sequence>